<dbReference type="Pfam" id="PF03098">
    <property type="entry name" value="An_peroxidase"/>
    <property type="match status" value="1"/>
</dbReference>
<organism evidence="4 5">
    <name type="scientific">Pseudonocardia humida</name>
    <dbReference type="NCBI Taxonomy" id="2800819"/>
    <lineage>
        <taxon>Bacteria</taxon>
        <taxon>Bacillati</taxon>
        <taxon>Actinomycetota</taxon>
        <taxon>Actinomycetes</taxon>
        <taxon>Pseudonocardiales</taxon>
        <taxon>Pseudonocardiaceae</taxon>
        <taxon>Pseudonocardia</taxon>
    </lineage>
</organism>
<dbReference type="Proteomes" id="UP001165283">
    <property type="component" value="Unassembled WGS sequence"/>
</dbReference>
<keyword evidence="3" id="KW-0325">Glycoprotein</keyword>
<comment type="subcellular location">
    <subcellularLocation>
        <location evidence="1">Secreted</location>
    </subcellularLocation>
</comment>
<dbReference type="PANTHER" id="PTHR11475">
    <property type="entry name" value="OXIDASE/PEROXIDASE"/>
    <property type="match status" value="1"/>
</dbReference>
<dbReference type="EMBL" id="JAGSOV010000102">
    <property type="protein sequence ID" value="MCO1661008.1"/>
    <property type="molecule type" value="Genomic_DNA"/>
</dbReference>
<evidence type="ECO:0000256" key="2">
    <source>
        <dbReference type="ARBA" id="ARBA00022525"/>
    </source>
</evidence>
<dbReference type="PANTHER" id="PTHR11475:SF4">
    <property type="entry name" value="CHORION PEROXIDASE"/>
    <property type="match status" value="1"/>
</dbReference>
<evidence type="ECO:0000256" key="1">
    <source>
        <dbReference type="ARBA" id="ARBA00004613"/>
    </source>
</evidence>
<proteinExistence type="predicted"/>
<sequence length="551" mass="59396">MADDFPRVLMDLRHGQHVVTDEIAQAQVDAAAPQSASVSSTAGDDFRGGRIEEISTPFGYMFGALADAFPGAHLDGDPAQETVAALKALGSAMIEQDPRGGAGDSQLPPILTYWGQFVDHDLTANTDRDTSISIVEDDLHPLEPLQVTARLVNLREPRLNLDSVYGNGPKASGLEGQVPYAGDKFVVLEQPDLTPVGPAIVPGFDLPRTREGAGKGKALIGDGRNDENLVVAQLHVAFLKFHNNVIDWLAAHGGGNFERARELTTWHYQFATVQDFLTRIADPAVVTGLLDGTVRPVFRPSADDPFMPLEFSVAAFRFGHSMVRGAYDWNENFPRATFEQLFSFTGNGGLRPNPSFPVNPTLPDNWPARFRRLTGIDPQTDGGLPARLARKIDTHLAPPLSTLLNEGGGATSGEIRRLLKRLATRNLLRGYRLAVPTGQAVATQLGITPLTVAQLSSPPGPVGNVLQDHPELLGATPLWFYVLKEAEILGEGDRLGPVGSRIVAETILGQLRADPTSYLNKGFDPATGVTRPDGGPVRTIIDFLEFAGMHN</sequence>
<dbReference type="InterPro" id="IPR010255">
    <property type="entry name" value="Haem_peroxidase_sf"/>
</dbReference>
<dbReference type="PROSITE" id="PS50292">
    <property type="entry name" value="PEROXIDASE_3"/>
    <property type="match status" value="1"/>
</dbReference>
<dbReference type="CDD" id="cd09819">
    <property type="entry name" value="An_peroxidase_bacterial_1"/>
    <property type="match status" value="1"/>
</dbReference>
<dbReference type="InterPro" id="IPR037120">
    <property type="entry name" value="Haem_peroxidase_sf_animal"/>
</dbReference>
<keyword evidence="2" id="KW-0964">Secreted</keyword>
<keyword evidence="5" id="KW-1185">Reference proteome</keyword>
<evidence type="ECO:0000256" key="3">
    <source>
        <dbReference type="ARBA" id="ARBA00023180"/>
    </source>
</evidence>
<name>A0ABT1ADK6_9PSEU</name>
<gene>
    <name evidence="4" type="ORF">KDL28_38775</name>
</gene>
<evidence type="ECO:0000313" key="5">
    <source>
        <dbReference type="Proteomes" id="UP001165283"/>
    </source>
</evidence>
<dbReference type="InterPro" id="IPR019791">
    <property type="entry name" value="Haem_peroxidase_animal"/>
</dbReference>
<dbReference type="Gene3D" id="1.10.640.10">
    <property type="entry name" value="Haem peroxidase domain superfamily, animal type"/>
    <property type="match status" value="1"/>
</dbReference>
<evidence type="ECO:0000313" key="4">
    <source>
        <dbReference type="EMBL" id="MCO1661008.1"/>
    </source>
</evidence>
<dbReference type="SUPFAM" id="SSF48113">
    <property type="entry name" value="Heme-dependent peroxidases"/>
    <property type="match status" value="1"/>
</dbReference>
<comment type="caution">
    <text evidence="4">The sequence shown here is derived from an EMBL/GenBank/DDBJ whole genome shotgun (WGS) entry which is preliminary data.</text>
</comment>
<evidence type="ECO:0008006" key="6">
    <source>
        <dbReference type="Google" id="ProtNLM"/>
    </source>
</evidence>
<dbReference type="RefSeq" id="WP_252446540.1">
    <property type="nucleotide sequence ID" value="NZ_JAGSOV010000102.1"/>
</dbReference>
<protein>
    <recommendedName>
        <fullName evidence="6">Heme peroxidase</fullName>
    </recommendedName>
</protein>
<accession>A0ABT1ADK6</accession>
<reference evidence="4" key="1">
    <citation type="submission" date="2021-04" db="EMBL/GenBank/DDBJ databases">
        <title>Pseudonocardia sp. nov., isolated from sandy soil of mangrove forest.</title>
        <authorList>
            <person name="Zan Z."/>
            <person name="Huang R."/>
            <person name="Liu W."/>
        </authorList>
    </citation>
    <scope>NUCLEOTIDE SEQUENCE</scope>
    <source>
        <strain evidence="4">S2-4</strain>
    </source>
</reference>